<evidence type="ECO:0000313" key="1">
    <source>
        <dbReference type="EMBL" id="CQH48566.1"/>
    </source>
</evidence>
<dbReference type="AlphaFoldDB" id="A0A0U5CVN2"/>
<dbReference type="Pfam" id="PF04250">
    <property type="entry name" value="DUF429"/>
    <property type="match status" value="1"/>
</dbReference>
<dbReference type="GeneID" id="26658123"/>
<proteinExistence type="predicted"/>
<evidence type="ECO:0000313" key="2">
    <source>
        <dbReference type="Proteomes" id="UP000066737"/>
    </source>
</evidence>
<dbReference type="RefSeq" id="WP_059055758.1">
    <property type="nucleotide sequence ID" value="NZ_CEML01000002.1"/>
</dbReference>
<dbReference type="STRING" id="1407499.HHUB_1434"/>
<accession>A0A0U5CVN2</accession>
<dbReference type="InterPro" id="IPR007362">
    <property type="entry name" value="DUF429"/>
</dbReference>
<keyword evidence="2" id="KW-1185">Reference proteome</keyword>
<dbReference type="EMBL" id="LN831302">
    <property type="protein sequence ID" value="CQH48566.1"/>
    <property type="molecule type" value="Genomic_DNA"/>
</dbReference>
<dbReference type="KEGG" id="hhb:Hhub_1434"/>
<protein>
    <recommendedName>
        <fullName evidence="3">DUF429 family protein</fullName>
    </recommendedName>
</protein>
<gene>
    <name evidence="1" type="ORF">HHUB_1434</name>
</gene>
<sequence>MGFETVYGVDFSGAREAGENIWVSEVDVTGDEPAVVGCQPATAALEDHYVGATTTDREATLDALVSFVASRPAESVVGFDFPFSVSERAARGAFDAETWEEVLDAVADCAGADEYAEACAEWAREHTDGTYLKRDTDEEWGAFSPYHFFVNAQAYHGMADVLAELRDETTVVPFDALRGDPVVAEVYPAATLDVLGLCREGYKGDDPGEQRRRKRNLEGVTERADLSVRPAVRDRIIADSEGDALDSLVAAVAALRNAGDFDDGDSGVEGRIYV</sequence>
<organism evidence="1 2">
    <name type="scientific">Halobacterium hubeiense</name>
    <dbReference type="NCBI Taxonomy" id="1407499"/>
    <lineage>
        <taxon>Archaea</taxon>
        <taxon>Methanobacteriati</taxon>
        <taxon>Methanobacteriota</taxon>
        <taxon>Stenosarchaea group</taxon>
        <taxon>Halobacteria</taxon>
        <taxon>Halobacteriales</taxon>
        <taxon>Halobacteriaceae</taxon>
        <taxon>Halobacterium</taxon>
    </lineage>
</organism>
<dbReference type="OrthoDB" id="137783at2157"/>
<dbReference type="Proteomes" id="UP000066737">
    <property type="component" value="Chromosome I"/>
</dbReference>
<reference evidence="2" key="1">
    <citation type="journal article" date="2016" name="Environ. Microbiol.">
        <title>The complete genome of a viable archaeum isolated from 123-million-year-old rock salt.</title>
        <authorList>
            <person name="Jaakkola S.T."/>
            <person name="Pfeiffer F."/>
            <person name="Ravantti J.J."/>
            <person name="Guo Q."/>
            <person name="Liu Y."/>
            <person name="Chen X."/>
            <person name="Ma H."/>
            <person name="Yang C."/>
            <person name="Oksanen H.M."/>
            <person name="Bamford D.H."/>
        </authorList>
    </citation>
    <scope>NUCLEOTIDE SEQUENCE</scope>
    <source>
        <strain evidence="2">JI20-1</strain>
    </source>
</reference>
<name>A0A0U5CVN2_9EURY</name>
<evidence type="ECO:0008006" key="3">
    <source>
        <dbReference type="Google" id="ProtNLM"/>
    </source>
</evidence>